<keyword evidence="3" id="KW-1185">Reference proteome</keyword>
<evidence type="ECO:0000313" key="2">
    <source>
        <dbReference type="EMBL" id="CAK9014893.1"/>
    </source>
</evidence>
<feature type="signal peptide" evidence="1">
    <location>
        <begin position="1"/>
        <end position="26"/>
    </location>
</feature>
<proteinExistence type="predicted"/>
<dbReference type="Gene3D" id="3.10.10.10">
    <property type="entry name" value="HIV Type 1 Reverse Transcriptase, subunit A, domain 1"/>
    <property type="match status" value="1"/>
</dbReference>
<evidence type="ECO:0000256" key="1">
    <source>
        <dbReference type="SAM" id="SignalP"/>
    </source>
</evidence>
<evidence type="ECO:0008006" key="4">
    <source>
        <dbReference type="Google" id="ProtNLM"/>
    </source>
</evidence>
<dbReference type="PANTHER" id="PTHR33050:SF7">
    <property type="entry name" value="RIBONUCLEASE H"/>
    <property type="match status" value="1"/>
</dbReference>
<dbReference type="PANTHER" id="PTHR33050">
    <property type="entry name" value="REVERSE TRANSCRIPTASE DOMAIN-CONTAINING PROTEIN"/>
    <property type="match status" value="1"/>
</dbReference>
<dbReference type="SUPFAM" id="SSF56672">
    <property type="entry name" value="DNA/RNA polymerases"/>
    <property type="match status" value="1"/>
</dbReference>
<gene>
    <name evidence="2" type="ORF">CCMP2556_LOCUS11890</name>
</gene>
<evidence type="ECO:0000313" key="3">
    <source>
        <dbReference type="Proteomes" id="UP001642484"/>
    </source>
</evidence>
<comment type="caution">
    <text evidence="2">The sequence shown here is derived from an EMBL/GenBank/DDBJ whole genome shotgun (WGS) entry which is preliminary data.</text>
</comment>
<organism evidence="2 3">
    <name type="scientific">Durusdinium trenchii</name>
    <dbReference type="NCBI Taxonomy" id="1381693"/>
    <lineage>
        <taxon>Eukaryota</taxon>
        <taxon>Sar</taxon>
        <taxon>Alveolata</taxon>
        <taxon>Dinophyceae</taxon>
        <taxon>Suessiales</taxon>
        <taxon>Symbiodiniaceae</taxon>
        <taxon>Durusdinium</taxon>
    </lineage>
</organism>
<dbReference type="EMBL" id="CAXAMN010005669">
    <property type="protein sequence ID" value="CAK9014893.1"/>
    <property type="molecule type" value="Genomic_DNA"/>
</dbReference>
<name>A0ABP0JKE1_9DINO</name>
<sequence>MTLVPRAWQGMHVGQLWTLELFAGSAVLCSVAKQQGLYNSIAVDKTQKHGCFSSIIRLDLTREADSSLVDAWLDSGLLIWVHLAPVCGTASRARDIQVSANDPPPLRSNEHPNGFPDLAGRDLLRVNIANKLFSFACRIFAEATKRGILATMENPKNSYFWCTTYFLQLWKTVELYCADFQVCMYGGSRDKWTRFIANFPEVAELSVECDRKHSHAPWRFAHNPEGKRVWATSLESQYTRPLCLATVQVILQKAASQGLHLLPQTLNEIRKHPLLHAQQAQISVGLQPFRKKIPPLVPDFDAIVVAVLQDKSEVPVPVLGKAQNDLHLVSVELQPLLIPKYARLLRLFAASDSLKGGLEESETAGKSESGADLSLYPFRAVFGLPWEPEKFIEKAVTAGHPALTDMSIPEDLQIAIDRNLAWNDEQMSKYRSDWAKHWLMRAKELDAAESLDRSSRPEHVRHSTSSKRLLLTDEILDSIQYEDKAALNILREGSTLAGRIESCCIFEQQFKPCLMTLDQLEGGAKRRNQAILAMTCSCGDEALDQQVLAETRAELEKQWARGPFELDTLPEGAVISRRFPLVQSNKVRMIDDFSISGINDSCTIHSKIDLHMIDTLGAVIRRYFQACGAKECDSRLLAKTFDLKSAYRQVPIQSQHLKYAFFSIYNCEERKPEIYQLLTLPFGATHSVYSFLRLARLIHSIAARGLYVLNTNFYDDFVLLSKPESCKSADLAMEVLFMLTGWEFARDGKKATLFETTCRALGVEFNLSRSERRIVQIYNTEQRRLDLVSRISEVLLAGQLSKHETLVLKGRLSFADSFLHGRLGKILLKKLLEHAYSRQRTLDESTKHALLAMKTRLEAGHPVQISDQELLQWFVYTDAAYNMEELTGGVGAVLVDQACSCIQWFGFPLNEEMCKTFGCQTKQSIIYELELVAAVHALSYWGDLLAGNLTTWFGDNDSVRYALIRGTAIGPCGEAIMKFHLEKEASLHSRAWFARVPTEANIADFPSRLSQHPLLVPEAKPEPDEERGFSRIFDEVA</sequence>
<dbReference type="Proteomes" id="UP001642484">
    <property type="component" value="Unassembled WGS sequence"/>
</dbReference>
<dbReference type="InterPro" id="IPR043502">
    <property type="entry name" value="DNA/RNA_pol_sf"/>
</dbReference>
<dbReference type="InterPro" id="IPR052055">
    <property type="entry name" value="Hepadnavirus_pol/RT"/>
</dbReference>
<reference evidence="2 3" key="1">
    <citation type="submission" date="2024-02" db="EMBL/GenBank/DDBJ databases">
        <authorList>
            <person name="Chen Y."/>
            <person name="Shah S."/>
            <person name="Dougan E. K."/>
            <person name="Thang M."/>
            <person name="Chan C."/>
        </authorList>
    </citation>
    <scope>NUCLEOTIDE SEQUENCE [LARGE SCALE GENOMIC DNA]</scope>
</reference>
<protein>
    <recommendedName>
        <fullName evidence="4">Reverse transcriptase domain-containing protein</fullName>
    </recommendedName>
</protein>
<keyword evidence="1" id="KW-0732">Signal</keyword>
<accession>A0ABP0JKE1</accession>
<dbReference type="InterPro" id="IPR043128">
    <property type="entry name" value="Rev_trsase/Diguanyl_cyclase"/>
</dbReference>
<feature type="chain" id="PRO_5047520041" description="Reverse transcriptase domain-containing protein" evidence="1">
    <location>
        <begin position="27"/>
        <end position="1037"/>
    </location>
</feature>
<dbReference type="Gene3D" id="3.30.70.270">
    <property type="match status" value="1"/>
</dbReference>